<dbReference type="SUPFAM" id="SSF51735">
    <property type="entry name" value="NAD(P)-binding Rossmann-fold domains"/>
    <property type="match status" value="1"/>
</dbReference>
<comment type="caution">
    <text evidence="4">The sequence shown here is derived from an EMBL/GenBank/DDBJ whole genome shotgun (WGS) entry which is preliminary data.</text>
</comment>
<dbReference type="InterPro" id="IPR016040">
    <property type="entry name" value="NAD(P)-bd_dom"/>
</dbReference>
<dbReference type="PANTHER" id="PTHR47128">
    <property type="match status" value="1"/>
</dbReference>
<reference evidence="4 5" key="1">
    <citation type="journal article" date="2011" name="ISME J.">
        <title>Community ecology of hot spring cyanobacterial mats: predominant populations and their functional potential.</title>
        <authorList>
            <person name="Klatt C.G."/>
            <person name="Wood J.M."/>
            <person name="Rusch D.B."/>
            <person name="Bateson M.M."/>
            <person name="Hamamura N."/>
            <person name="Heidelberg J.F."/>
            <person name="Grossman A.R."/>
            <person name="Bhaya D."/>
            <person name="Cohan F.M."/>
            <person name="Kuhl M."/>
            <person name="Bryant D.A."/>
            <person name="Ward D.M."/>
        </authorList>
    </citation>
    <scope>NUCLEOTIDE SEQUENCE [LARGE SCALE GENOMIC DNA]</scope>
    <source>
        <strain evidence="4">OS</strain>
    </source>
</reference>
<keyword evidence="1" id="KW-0602">Photosynthesis</keyword>
<dbReference type="InterPro" id="IPR036291">
    <property type="entry name" value="NAD(P)-bd_dom_sf"/>
</dbReference>
<organism evidence="4 5">
    <name type="scientific">Candidatus Thermochlorobacter aerophilus</name>
    <dbReference type="NCBI Taxonomy" id="1868324"/>
    <lineage>
        <taxon>Bacteria</taxon>
        <taxon>Pseudomonadati</taxon>
        <taxon>Chlorobiota</taxon>
        <taxon>Chlorobiia</taxon>
        <taxon>Chlorobiales</taxon>
        <taxon>Candidatus Thermochlorobacteriaceae</taxon>
        <taxon>Candidatus Thermochlorobacter</taxon>
    </lineage>
</organism>
<dbReference type="PANTHER" id="PTHR47128:SF2">
    <property type="entry name" value="PROTEIN HIGH CHLOROPHYLL FLUORESCENCE PHENOTYPE 244, CHLOROPLASTIC"/>
    <property type="match status" value="1"/>
</dbReference>
<evidence type="ECO:0000256" key="2">
    <source>
        <dbReference type="ARBA" id="ARBA00023276"/>
    </source>
</evidence>
<evidence type="ECO:0000313" key="4">
    <source>
        <dbReference type="EMBL" id="RFM23666.1"/>
    </source>
</evidence>
<proteinExistence type="predicted"/>
<dbReference type="GO" id="GO:0009523">
    <property type="term" value="C:photosystem II"/>
    <property type="evidence" value="ECO:0007669"/>
    <property type="project" value="UniProtKB-KW"/>
</dbReference>
<dbReference type="Pfam" id="PF13460">
    <property type="entry name" value="NAD_binding_10"/>
    <property type="match status" value="1"/>
</dbReference>
<dbReference type="Proteomes" id="UP000266389">
    <property type="component" value="Unassembled WGS sequence"/>
</dbReference>
<evidence type="ECO:0000313" key="5">
    <source>
        <dbReference type="Proteomes" id="UP000266389"/>
    </source>
</evidence>
<name>A0A395LYT6_9BACT</name>
<protein>
    <submittedName>
        <fullName evidence="4">SDR family oxidoreductase</fullName>
    </submittedName>
</protein>
<sequence>MTRVLIIGTTGVLGRELVPLLKAKGYAVRGLVRPESKAKLQAAFEAGLPEFEVAYGNIMDKASLVEAMRNVDVVISCVSAGQDRTAVSRGNAEHFGQMNAIAAAQENHVKQFIFTSTLFPKNSLGYSFVWAKLMTEEKLRESGLTYTIFRPCGFFYELYYRGEPFVQATNIFPVLGDGKTTTQMLAEQDVAKMYVAAIGNPECMNKTFEIGGDRIMTFDELVEEWSKVRLKYEGKPVIAFHIPLTPLRVLGEILKPIWEQAWGIIHLLDFSYDSMACDMTVPKRILGIDHLMTLEQYITAAYEKKYRHRLTS</sequence>
<keyword evidence="2" id="KW-0604">Photosystem II</keyword>
<accession>A0A395LYT6</accession>
<feature type="domain" description="NAD(P)-binding" evidence="3">
    <location>
        <begin position="8"/>
        <end position="201"/>
    </location>
</feature>
<gene>
    <name evidence="4" type="ORF">D0433_09865</name>
</gene>
<dbReference type="GO" id="GO:0015979">
    <property type="term" value="P:photosynthesis"/>
    <property type="evidence" value="ECO:0007669"/>
    <property type="project" value="UniProtKB-KW"/>
</dbReference>
<dbReference type="AlphaFoldDB" id="A0A395LYT6"/>
<dbReference type="InterPro" id="IPR044256">
    <property type="entry name" value="HCF244-like"/>
</dbReference>
<evidence type="ECO:0000256" key="1">
    <source>
        <dbReference type="ARBA" id="ARBA00022531"/>
    </source>
</evidence>
<dbReference type="Gene3D" id="3.40.50.720">
    <property type="entry name" value="NAD(P)-binding Rossmann-like Domain"/>
    <property type="match status" value="1"/>
</dbReference>
<evidence type="ECO:0000259" key="3">
    <source>
        <dbReference type="Pfam" id="PF13460"/>
    </source>
</evidence>
<dbReference type="CDD" id="cd05243">
    <property type="entry name" value="SDR_a5"/>
    <property type="match status" value="1"/>
</dbReference>
<dbReference type="EMBL" id="PHFL01000060">
    <property type="protein sequence ID" value="RFM23666.1"/>
    <property type="molecule type" value="Genomic_DNA"/>
</dbReference>